<keyword evidence="2" id="KW-0472">Membrane</keyword>
<reference evidence="3" key="1">
    <citation type="journal article" date="2018" name="Int. J. Syst. Evol. Microbiol.">
        <title>Jatrophihabitans telluris sp. nov., isolated from sediment soil of lava forest wetlands and the emended description of the genus Jatrophihabitans.</title>
        <authorList>
            <person name="Lee K.C."/>
            <person name="Suh M.K."/>
            <person name="Eom M.K."/>
            <person name="Kim K.K."/>
            <person name="Kim J.S."/>
            <person name="Kim D.S."/>
            <person name="Ko S.H."/>
            <person name="Shin Y.K."/>
            <person name="Lee J.S."/>
        </authorList>
    </citation>
    <scope>NUCLEOTIDE SEQUENCE</scope>
    <source>
        <strain evidence="3">N237</strain>
    </source>
</reference>
<proteinExistence type="predicted"/>
<feature type="transmembrane region" description="Helical" evidence="2">
    <location>
        <begin position="35"/>
        <end position="55"/>
    </location>
</feature>
<sequence>MTAITEDLDREDRAPAEPGSSPAGVRRSASVRGRLAFGLVLLVLVTAIVGTRLSLHHRSTPVVSVAHPAAPVPASPAIESSWGIRYTGVILLADGGGVELRYQVLDLNKAEKIHLGDAGSNQLPTITVDGTSGRVTPSAVLMHFHHGDTADGRTYSIVYGNAGGVVHTGDYVSITMKDGATLKHVQVSS</sequence>
<name>A0ABY4QVK1_9ACTN</name>
<gene>
    <name evidence="3" type="ORF">M6D93_11930</name>
</gene>
<keyword evidence="2" id="KW-1133">Transmembrane helix</keyword>
<dbReference type="RefSeq" id="WP_249769441.1">
    <property type="nucleotide sequence ID" value="NZ_CP097332.1"/>
</dbReference>
<accession>A0ABY4QVK1</accession>
<keyword evidence="2" id="KW-0812">Transmembrane</keyword>
<keyword evidence="4" id="KW-1185">Reference proteome</keyword>
<evidence type="ECO:0000313" key="3">
    <source>
        <dbReference type="EMBL" id="UQX87015.1"/>
    </source>
</evidence>
<protein>
    <submittedName>
        <fullName evidence="3">Uncharacterized protein</fullName>
    </submittedName>
</protein>
<evidence type="ECO:0000313" key="4">
    <source>
        <dbReference type="Proteomes" id="UP001056336"/>
    </source>
</evidence>
<evidence type="ECO:0000256" key="2">
    <source>
        <dbReference type="SAM" id="Phobius"/>
    </source>
</evidence>
<feature type="region of interest" description="Disordered" evidence="1">
    <location>
        <begin position="1"/>
        <end position="26"/>
    </location>
</feature>
<reference evidence="3" key="2">
    <citation type="submission" date="2022-05" db="EMBL/GenBank/DDBJ databases">
        <authorList>
            <person name="Kim J.-S."/>
            <person name="Lee K."/>
            <person name="Suh M."/>
            <person name="Eom M."/>
            <person name="Kim J.-S."/>
            <person name="Kim D.-S."/>
            <person name="Ko S.-H."/>
            <person name="Shin Y."/>
            <person name="Lee J.-S."/>
        </authorList>
    </citation>
    <scope>NUCLEOTIDE SEQUENCE</scope>
    <source>
        <strain evidence="3">N237</strain>
    </source>
</reference>
<dbReference type="EMBL" id="CP097332">
    <property type="protein sequence ID" value="UQX87015.1"/>
    <property type="molecule type" value="Genomic_DNA"/>
</dbReference>
<evidence type="ECO:0000256" key="1">
    <source>
        <dbReference type="SAM" id="MobiDB-lite"/>
    </source>
</evidence>
<dbReference type="Proteomes" id="UP001056336">
    <property type="component" value="Chromosome"/>
</dbReference>
<organism evidence="3 4">
    <name type="scientific">Jatrophihabitans telluris</name>
    <dbReference type="NCBI Taxonomy" id="2038343"/>
    <lineage>
        <taxon>Bacteria</taxon>
        <taxon>Bacillati</taxon>
        <taxon>Actinomycetota</taxon>
        <taxon>Actinomycetes</taxon>
        <taxon>Jatrophihabitantales</taxon>
        <taxon>Jatrophihabitantaceae</taxon>
        <taxon>Jatrophihabitans</taxon>
    </lineage>
</organism>